<dbReference type="PANTHER" id="PTHR46581">
    <property type="entry name" value="ARABINOSYLTRANSFERASE RRA3"/>
    <property type="match status" value="1"/>
</dbReference>
<dbReference type="InterPro" id="IPR005069">
    <property type="entry name" value="Nucl-diP-sugar_transferase"/>
</dbReference>
<feature type="domain" description="Nucleotide-diphospho-sugar transferase" evidence="2">
    <location>
        <begin position="250"/>
        <end position="469"/>
    </location>
</feature>
<proteinExistence type="predicted"/>
<dbReference type="InterPro" id="IPR044290">
    <property type="entry name" value="RRA1/2/3"/>
</dbReference>
<sequence>MMSERVEKRSNSASPLNKLGKSIAFGCALGVLVSLLKHQRDEGHLKRSRVEHERAMMSFNSGSNGKSNSNNNRRMGDAGLRRSSETGDERGVRGREGEKTPFEREENQEEAVMGTVSTQMSGSSSSSSGSSSSSSSTRRSSSSSSSLLANIKPLTDTYPNAFALPSMSDEPNKVCEPKTINKDAWGSARRLDFSVAKTDTNWPQNCEGDLKALCEVVKEIAIDREVLAAVANSAAPGIYKFVDSIKSLEVTNFLVICLDDMLEKNLKDKGVATYRVKNDARGSHKISAQKFGIIKDFVKVGCSVLLTDTDVVYLQNPFPYLYRDHDIESMSDGWDNQTANGFHQVIDDAAMGRSGRARVKAFRVSALNSGLWYVAATEASYRLMSIMAHRMATEDLWDQAGYNLELWFASRDWHQTSGATVRVMNPYCFLNSKVMFRIVRHKKELAKDRHRPVAMHANYHTDKERKMQLVDKYYNHDANVASLECTVGCSGELKSIEELEGKHKHAVNDGIIGSKNWKEGAPAAYSSQCAPMKDWSGKITDLGRSLHAISKTPTPPSNDGISVQIDEILSRKGDVFKGEQSSAIIVSANEDNADHLKVFLERGTKKLKVDKRVIVVTNSPKAANIARTVSDKISVLESSSYEAAILKWIAMKRLLENGVHTIAIDPETVLMHDPSTYFYRDADVEAMSDGWDDMTAYGYDHVVDDPHMDWSRYCHGGRAASRDDGFARFEATEESLALATRVARILLGMKGSSSADIATRAHEAFNEALDLPAHGDYVGPGVIKRTLNYLCFANSKMIYRFAKKDAKAKKFIPVAIRMSYHLRLKETAQRMTDAYNYYEEMKQNTVLGASAKTISNFERWTHGEGFGEVAADSKILCKLRMVSPTESTESYSEKAHVASILSQLGENEPFSWGGVPGLRFLERGDLTTPWGKGKWGFIDKGKGRLDSVSVFAEFAGAKHLLTFENIAENNALHDAVFVSERCTDGDQVIGRVVAKVR</sequence>
<feature type="region of interest" description="Disordered" evidence="1">
    <location>
        <begin position="41"/>
        <end position="147"/>
    </location>
</feature>
<dbReference type="KEGG" id="bpg:Bathy05g02080"/>
<dbReference type="RefSeq" id="XP_007513216.1">
    <property type="nucleotide sequence ID" value="XM_007513154.1"/>
</dbReference>
<gene>
    <name evidence="3" type="ORF">Bathy05g02080</name>
</gene>
<evidence type="ECO:0000313" key="4">
    <source>
        <dbReference type="Proteomes" id="UP000198341"/>
    </source>
</evidence>
<dbReference type="GO" id="GO:0080147">
    <property type="term" value="P:root hair cell development"/>
    <property type="evidence" value="ECO:0007669"/>
    <property type="project" value="InterPro"/>
</dbReference>
<dbReference type="Pfam" id="PF03407">
    <property type="entry name" value="Nucleotid_trans"/>
    <property type="match status" value="2"/>
</dbReference>
<name>K8EFK4_9CHLO</name>
<dbReference type="Proteomes" id="UP000198341">
    <property type="component" value="Chromosome 5"/>
</dbReference>
<feature type="compositionally biased region" description="Low complexity" evidence="1">
    <location>
        <begin position="121"/>
        <end position="146"/>
    </location>
</feature>
<evidence type="ECO:0000259" key="2">
    <source>
        <dbReference type="Pfam" id="PF03407"/>
    </source>
</evidence>
<feature type="compositionally biased region" description="Basic and acidic residues" evidence="1">
    <location>
        <begin position="74"/>
        <end position="105"/>
    </location>
</feature>
<feature type="compositionally biased region" description="Low complexity" evidence="1">
    <location>
        <begin position="58"/>
        <end position="72"/>
    </location>
</feature>
<dbReference type="STRING" id="41875.K8EFK4"/>
<dbReference type="GO" id="GO:0016757">
    <property type="term" value="F:glycosyltransferase activity"/>
    <property type="evidence" value="ECO:0007669"/>
    <property type="project" value="InterPro"/>
</dbReference>
<evidence type="ECO:0000256" key="1">
    <source>
        <dbReference type="SAM" id="MobiDB-lite"/>
    </source>
</evidence>
<dbReference type="EMBL" id="FO082274">
    <property type="protein sequence ID" value="CCO16774.1"/>
    <property type="molecule type" value="Genomic_DNA"/>
</dbReference>
<feature type="compositionally biased region" description="Basic and acidic residues" evidence="1">
    <location>
        <begin position="41"/>
        <end position="55"/>
    </location>
</feature>
<dbReference type="GeneID" id="19015711"/>
<organism evidence="3 4">
    <name type="scientific">Bathycoccus prasinos</name>
    <dbReference type="NCBI Taxonomy" id="41875"/>
    <lineage>
        <taxon>Eukaryota</taxon>
        <taxon>Viridiplantae</taxon>
        <taxon>Chlorophyta</taxon>
        <taxon>Mamiellophyceae</taxon>
        <taxon>Mamiellales</taxon>
        <taxon>Bathycoccaceae</taxon>
        <taxon>Bathycoccus</taxon>
    </lineage>
</organism>
<dbReference type="eggNOG" id="ENOG502QRD4">
    <property type="taxonomic scope" value="Eukaryota"/>
</dbReference>
<keyword evidence="4" id="KW-1185">Reference proteome</keyword>
<reference evidence="3 4" key="1">
    <citation type="submission" date="2011-10" db="EMBL/GenBank/DDBJ databases">
        <authorList>
            <person name="Genoscope - CEA"/>
        </authorList>
    </citation>
    <scope>NUCLEOTIDE SEQUENCE [LARGE SCALE GENOMIC DNA]</scope>
    <source>
        <strain evidence="3 4">RCC 1105</strain>
    </source>
</reference>
<protein>
    <recommendedName>
        <fullName evidence="2">Nucleotide-diphospho-sugar transferase domain-containing protein</fullName>
    </recommendedName>
</protein>
<feature type="domain" description="Nucleotide-diphospho-sugar transferase" evidence="2">
    <location>
        <begin position="645"/>
        <end position="825"/>
    </location>
</feature>
<dbReference type="OrthoDB" id="540503at2759"/>
<accession>K8EFK4</accession>
<dbReference type="PANTHER" id="PTHR46581:SF3">
    <property type="entry name" value="ARABINOSYLTRANSFERASE RRA3"/>
    <property type="match status" value="1"/>
</dbReference>
<evidence type="ECO:0000313" key="3">
    <source>
        <dbReference type="EMBL" id="CCO16774.1"/>
    </source>
</evidence>
<dbReference type="AlphaFoldDB" id="K8EFK4"/>